<dbReference type="InterPro" id="IPR036689">
    <property type="entry name" value="ESAT-6-like_sf"/>
</dbReference>
<gene>
    <name evidence="1" type="ORF">GA0070622_0182</name>
</gene>
<organism evidence="1 2">
    <name type="scientific">Micromonospora sediminicola</name>
    <dbReference type="NCBI Taxonomy" id="946078"/>
    <lineage>
        <taxon>Bacteria</taxon>
        <taxon>Bacillati</taxon>
        <taxon>Actinomycetota</taxon>
        <taxon>Actinomycetes</taxon>
        <taxon>Micromonosporales</taxon>
        <taxon>Micromonosporaceae</taxon>
        <taxon>Micromonospora</taxon>
    </lineage>
</organism>
<evidence type="ECO:0000313" key="2">
    <source>
        <dbReference type="Proteomes" id="UP000199558"/>
    </source>
</evidence>
<dbReference type="EMBL" id="FLRH01000003">
    <property type="protein sequence ID" value="SBT63236.1"/>
    <property type="molecule type" value="Genomic_DNA"/>
</dbReference>
<dbReference type="OrthoDB" id="4247883at2"/>
<accession>A0A1A9B2H6</accession>
<dbReference type="SUPFAM" id="SSF140453">
    <property type="entry name" value="EsxAB dimer-like"/>
    <property type="match status" value="1"/>
</dbReference>
<protein>
    <submittedName>
        <fullName evidence="1">Uncharacterized conserved protein YukE</fullName>
    </submittedName>
</protein>
<name>A0A1A9B2H6_9ACTN</name>
<sequence>MTWTRWSADSTAIGGDRLTDGIEVDVVALRSAARTIRGGGERLAGEVQRLQGTVSGSGNPWGGDEAGSIFGMAYTEVLQHALDVYASTADQLVDVAGRLDTVAADHERTDMDNAALFKGLELPGGPAVTT</sequence>
<keyword evidence="2" id="KW-1185">Reference proteome</keyword>
<evidence type="ECO:0000313" key="1">
    <source>
        <dbReference type="EMBL" id="SBT63236.1"/>
    </source>
</evidence>
<proteinExistence type="predicted"/>
<dbReference type="STRING" id="946078.GA0070622_0182"/>
<dbReference type="Proteomes" id="UP000199558">
    <property type="component" value="Unassembled WGS sequence"/>
</dbReference>
<dbReference type="Gene3D" id="1.10.287.1060">
    <property type="entry name" value="ESAT-6-like"/>
    <property type="match status" value="1"/>
</dbReference>
<reference evidence="2" key="1">
    <citation type="submission" date="2016-06" db="EMBL/GenBank/DDBJ databases">
        <authorList>
            <person name="Varghese N."/>
            <person name="Submissions Spin"/>
        </authorList>
    </citation>
    <scope>NUCLEOTIDE SEQUENCE [LARGE SCALE GENOMIC DNA]</scope>
    <source>
        <strain evidence="2">DSM 45794</strain>
    </source>
</reference>
<dbReference type="AlphaFoldDB" id="A0A1A9B2H6"/>
<dbReference type="RefSeq" id="WP_091565459.1">
    <property type="nucleotide sequence ID" value="NZ_FLRH01000003.1"/>
</dbReference>